<proteinExistence type="predicted"/>
<dbReference type="OrthoDB" id="10445396at2759"/>
<organism evidence="1 2">
    <name type="scientific">Trichonephila clavata</name>
    <name type="common">Joro spider</name>
    <name type="synonym">Nephila clavata</name>
    <dbReference type="NCBI Taxonomy" id="2740835"/>
    <lineage>
        <taxon>Eukaryota</taxon>
        <taxon>Metazoa</taxon>
        <taxon>Ecdysozoa</taxon>
        <taxon>Arthropoda</taxon>
        <taxon>Chelicerata</taxon>
        <taxon>Arachnida</taxon>
        <taxon>Araneae</taxon>
        <taxon>Araneomorphae</taxon>
        <taxon>Entelegynae</taxon>
        <taxon>Araneoidea</taxon>
        <taxon>Nephilidae</taxon>
        <taxon>Trichonephila</taxon>
    </lineage>
</organism>
<evidence type="ECO:0000313" key="2">
    <source>
        <dbReference type="Proteomes" id="UP000887116"/>
    </source>
</evidence>
<name>A0A8X6HJ82_TRICU</name>
<reference evidence="1" key="1">
    <citation type="submission" date="2020-07" db="EMBL/GenBank/DDBJ databases">
        <title>Multicomponent nature underlies the extraordinary mechanical properties of spider dragline silk.</title>
        <authorList>
            <person name="Kono N."/>
            <person name="Nakamura H."/>
            <person name="Mori M."/>
            <person name="Yoshida Y."/>
            <person name="Ohtoshi R."/>
            <person name="Malay A.D."/>
            <person name="Moran D.A.P."/>
            <person name="Tomita M."/>
            <person name="Numata K."/>
            <person name="Arakawa K."/>
        </authorList>
    </citation>
    <scope>NUCLEOTIDE SEQUENCE</scope>
</reference>
<sequence length="74" mass="8458">PIAAEYDLQHPVISLGCHCQFRRYIKNLIAVVEDFSSRLQERHLPYLSGTRPARKASHPATRIGKLFHDSFPEA</sequence>
<protein>
    <submittedName>
        <fullName evidence="1">Uncharacterized protein</fullName>
    </submittedName>
</protein>
<feature type="non-terminal residue" evidence="1">
    <location>
        <position position="1"/>
    </location>
</feature>
<dbReference type="Proteomes" id="UP000887116">
    <property type="component" value="Unassembled WGS sequence"/>
</dbReference>
<keyword evidence="2" id="KW-1185">Reference proteome</keyword>
<dbReference type="EMBL" id="BMAO01013290">
    <property type="protein sequence ID" value="GFQ87669.1"/>
    <property type="molecule type" value="Genomic_DNA"/>
</dbReference>
<dbReference type="AlphaFoldDB" id="A0A8X6HJ82"/>
<accession>A0A8X6HJ82</accession>
<gene>
    <name evidence="1" type="ORF">TNCT_40601</name>
</gene>
<comment type="caution">
    <text evidence="1">The sequence shown here is derived from an EMBL/GenBank/DDBJ whole genome shotgun (WGS) entry which is preliminary data.</text>
</comment>
<evidence type="ECO:0000313" key="1">
    <source>
        <dbReference type="EMBL" id="GFQ87669.1"/>
    </source>
</evidence>